<feature type="region of interest" description="Disordered" evidence="1">
    <location>
        <begin position="1"/>
        <end position="41"/>
    </location>
</feature>
<proteinExistence type="predicted"/>
<gene>
    <name evidence="2" type="ORF">KAOT1_00575</name>
</gene>
<dbReference type="EMBL" id="ABIB01000014">
    <property type="protein sequence ID" value="EDP94725.1"/>
    <property type="molecule type" value="Genomic_DNA"/>
</dbReference>
<dbReference type="AlphaFoldDB" id="A9EA12"/>
<evidence type="ECO:0000313" key="3">
    <source>
        <dbReference type="Proteomes" id="UP000002945"/>
    </source>
</evidence>
<reference evidence="2 3" key="1">
    <citation type="journal article" date="2011" name="J. Bacteriol.">
        <title>Genome sequence of the algicidal bacterium Kordia algicida OT-1.</title>
        <authorList>
            <person name="Lee H.S."/>
            <person name="Kang S.G."/>
            <person name="Kwon K.K."/>
            <person name="Lee J.H."/>
            <person name="Kim S.J."/>
        </authorList>
    </citation>
    <scope>NUCLEOTIDE SEQUENCE [LARGE SCALE GENOMIC DNA]</scope>
    <source>
        <strain evidence="2 3">OT-1</strain>
    </source>
</reference>
<protein>
    <submittedName>
        <fullName evidence="2">Uncharacterized protein</fullName>
    </submittedName>
</protein>
<dbReference type="HOGENOM" id="CLU_3271587_0_0_10"/>
<sequence length="41" mass="5064">MNEAQKWEDERRKARDSQKYYPDKAPKEIDKKTKKENNTQH</sequence>
<comment type="caution">
    <text evidence="2">The sequence shown here is derived from an EMBL/GenBank/DDBJ whole genome shotgun (WGS) entry which is preliminary data.</text>
</comment>
<dbReference type="RefSeq" id="WP_007092695.1">
    <property type="nucleotide sequence ID" value="NZ_CP142125.1"/>
</dbReference>
<dbReference type="Proteomes" id="UP000002945">
    <property type="component" value="Unassembled WGS sequence"/>
</dbReference>
<name>A9EA12_9FLAO</name>
<evidence type="ECO:0000256" key="1">
    <source>
        <dbReference type="SAM" id="MobiDB-lite"/>
    </source>
</evidence>
<organism evidence="2 3">
    <name type="scientific">Kordia algicida OT-1</name>
    <dbReference type="NCBI Taxonomy" id="391587"/>
    <lineage>
        <taxon>Bacteria</taxon>
        <taxon>Pseudomonadati</taxon>
        <taxon>Bacteroidota</taxon>
        <taxon>Flavobacteriia</taxon>
        <taxon>Flavobacteriales</taxon>
        <taxon>Flavobacteriaceae</taxon>
        <taxon>Kordia</taxon>
    </lineage>
</organism>
<accession>A9EA12</accession>
<keyword evidence="3" id="KW-1185">Reference proteome</keyword>
<evidence type="ECO:0000313" key="2">
    <source>
        <dbReference type="EMBL" id="EDP94725.1"/>
    </source>
</evidence>